<comment type="caution">
    <text evidence="1">The sequence shown here is derived from an EMBL/GenBank/DDBJ whole genome shotgun (WGS) entry which is preliminary data.</text>
</comment>
<organism evidence="1 2">
    <name type="scientific">Thermoactinomyces daqus</name>
    <dbReference type="NCBI Taxonomy" id="1329516"/>
    <lineage>
        <taxon>Bacteria</taxon>
        <taxon>Bacillati</taxon>
        <taxon>Bacillota</taxon>
        <taxon>Bacilli</taxon>
        <taxon>Bacillales</taxon>
        <taxon>Thermoactinomycetaceae</taxon>
        <taxon>Thermoactinomyces</taxon>
    </lineage>
</organism>
<sequence>MNKAMIQEMGKFIKKNEQGNLVYDNGTFQIELYRYSDPDRLNLADSAAIYLGKPDTDNIRRPLNILKLGHALEIFRGETATFKFYDVAKQVYDHLITYKTMNMRVAGGNRALISTSCTLPMDKIKNKELVAEKIKESMYAYHDLIDAGESPQVARAAMPVNANMNTFKLQFNFQTLIQALFPQRIFEVGAQGLTVEVVKGMFALCHAVDPELWETVYELYGPHTKEWKDVQKKLRKKKTTFAELLFEVGGGKEYQQELIDRYGYDDEGAYDGVISHGLNKIWDADIEEFFREKFGKQKSIW</sequence>
<dbReference type="OrthoDB" id="2372119at2"/>
<protein>
    <submittedName>
        <fullName evidence="1">FAD-dependent thymidylate synthase</fullName>
    </submittedName>
</protein>
<keyword evidence="2" id="KW-1185">Reference proteome</keyword>
<reference evidence="1 2" key="1">
    <citation type="submission" date="2020-07" db="EMBL/GenBank/DDBJ databases">
        <authorList>
            <person name="Feng H."/>
        </authorList>
    </citation>
    <scope>NUCLEOTIDE SEQUENCE [LARGE SCALE GENOMIC DNA]</scope>
    <source>
        <strain evidence="2">s-11</strain>
    </source>
</reference>
<gene>
    <name evidence="1" type="ORF">H1164_08415</name>
</gene>
<dbReference type="AlphaFoldDB" id="A0A7W2AIM8"/>
<name>A0A7W2AIM8_9BACL</name>
<dbReference type="EMBL" id="JACEIP010000010">
    <property type="protein sequence ID" value="MBA4542924.1"/>
    <property type="molecule type" value="Genomic_DNA"/>
</dbReference>
<dbReference type="RefSeq" id="WP_033101894.1">
    <property type="nucleotide sequence ID" value="NZ_JACEIP010000010.1"/>
</dbReference>
<accession>A0A7W2AIM8</accession>
<proteinExistence type="predicted"/>
<evidence type="ECO:0000313" key="2">
    <source>
        <dbReference type="Proteomes" id="UP000530514"/>
    </source>
</evidence>
<dbReference type="Proteomes" id="UP000530514">
    <property type="component" value="Unassembled WGS sequence"/>
</dbReference>
<evidence type="ECO:0000313" key="1">
    <source>
        <dbReference type="EMBL" id="MBA4542924.1"/>
    </source>
</evidence>